<dbReference type="GO" id="GO:0015031">
    <property type="term" value="P:protein transport"/>
    <property type="evidence" value="ECO:0007669"/>
    <property type="project" value="InterPro"/>
</dbReference>
<feature type="coiled-coil region" evidence="1">
    <location>
        <begin position="247"/>
        <end position="298"/>
    </location>
</feature>
<evidence type="ECO:0000256" key="1">
    <source>
        <dbReference type="SAM" id="Coils"/>
    </source>
</evidence>
<proteinExistence type="predicted"/>
<name>A0A8S1LR45_9CILI</name>
<accession>A0A8S1LR45</accession>
<dbReference type="PANTHER" id="PTHR23306">
    <property type="entry name" value="TUMOR SUSCEPTIBILITY GENE 101 PROTEIN-RELATED"/>
    <property type="match status" value="1"/>
</dbReference>
<dbReference type="GO" id="GO:0008333">
    <property type="term" value="P:endosome to lysosome transport"/>
    <property type="evidence" value="ECO:0007669"/>
    <property type="project" value="TreeGrafter"/>
</dbReference>
<dbReference type="PROSITE" id="PS51322">
    <property type="entry name" value="UEV"/>
    <property type="match status" value="1"/>
</dbReference>
<organism evidence="3 4">
    <name type="scientific">Paramecium sonneborni</name>
    <dbReference type="NCBI Taxonomy" id="65129"/>
    <lineage>
        <taxon>Eukaryota</taxon>
        <taxon>Sar</taxon>
        <taxon>Alveolata</taxon>
        <taxon>Ciliophora</taxon>
        <taxon>Intramacronucleata</taxon>
        <taxon>Oligohymenophorea</taxon>
        <taxon>Peniculida</taxon>
        <taxon>Parameciidae</taxon>
        <taxon>Paramecium</taxon>
    </lineage>
</organism>
<dbReference type="GO" id="GO:0000813">
    <property type="term" value="C:ESCRT I complex"/>
    <property type="evidence" value="ECO:0007669"/>
    <property type="project" value="TreeGrafter"/>
</dbReference>
<keyword evidence="1" id="KW-0175">Coiled coil</keyword>
<dbReference type="PANTHER" id="PTHR23306:SF3">
    <property type="entry name" value="TUMOR SUPPRESSOR PROTEIN 101"/>
    <property type="match status" value="1"/>
</dbReference>
<dbReference type="Pfam" id="PF05743">
    <property type="entry name" value="UEV"/>
    <property type="match status" value="1"/>
</dbReference>
<feature type="domain" description="UEV" evidence="2">
    <location>
        <begin position="9"/>
        <end position="158"/>
    </location>
</feature>
<evidence type="ECO:0000313" key="3">
    <source>
        <dbReference type="EMBL" id="CAD8069369.1"/>
    </source>
</evidence>
<dbReference type="GO" id="GO:0043130">
    <property type="term" value="F:ubiquitin binding"/>
    <property type="evidence" value="ECO:0007669"/>
    <property type="project" value="TreeGrafter"/>
</dbReference>
<dbReference type="Pfam" id="PF09454">
    <property type="entry name" value="Vps23_core"/>
    <property type="match status" value="1"/>
</dbReference>
<evidence type="ECO:0000313" key="4">
    <source>
        <dbReference type="Proteomes" id="UP000692954"/>
    </source>
</evidence>
<dbReference type="OrthoDB" id="306304at2759"/>
<dbReference type="InterPro" id="IPR017916">
    <property type="entry name" value="SB_dom"/>
</dbReference>
<dbReference type="InterPro" id="IPR008883">
    <property type="entry name" value="UEV_N"/>
</dbReference>
<dbReference type="CDD" id="cd11685">
    <property type="entry name" value="UEV_TSG101-like"/>
    <property type="match status" value="1"/>
</dbReference>
<comment type="caution">
    <text evidence="3">The sequence shown here is derived from an EMBL/GenBank/DDBJ whole genome shotgun (WGS) entry which is preliminary data.</text>
</comment>
<dbReference type="AlphaFoldDB" id="A0A8S1LR45"/>
<reference evidence="3" key="1">
    <citation type="submission" date="2021-01" db="EMBL/GenBank/DDBJ databases">
        <authorList>
            <consortium name="Genoscope - CEA"/>
            <person name="William W."/>
        </authorList>
    </citation>
    <scope>NUCLEOTIDE SEQUENCE</scope>
</reference>
<dbReference type="EMBL" id="CAJJDN010000025">
    <property type="protein sequence ID" value="CAD8069369.1"/>
    <property type="molecule type" value="Genomic_DNA"/>
</dbReference>
<keyword evidence="4" id="KW-1185">Reference proteome</keyword>
<evidence type="ECO:0000259" key="2">
    <source>
        <dbReference type="PROSITE" id="PS51322"/>
    </source>
</evidence>
<gene>
    <name evidence="3" type="ORF">PSON_ATCC_30995.1.T0250236</name>
</gene>
<dbReference type="InterPro" id="IPR052070">
    <property type="entry name" value="ESCRT-I_UEV_domain"/>
</dbReference>
<dbReference type="Proteomes" id="UP000692954">
    <property type="component" value="Unassembled WGS sequence"/>
</dbReference>
<sequence>MAMQEKFPKEQELYRLLGQCAYRNHNLVANDAANILFNYQKLFNPLITQTSESGMIKQLLELKGELPIKYKGQTYSIITSIQFPFIYNDAPAIIRIYNPDISKFSVNQYFIQGASQDQSVVNIHNQELQSWYQHKSIARVMVTLVRELESYFPFFNKVQQPIQMIPPQQQIPYQAQLQQPYQNKNQIQYQQQYPNNANNYYNSQAYNPYINPQQQPQGQPNYQQGNNMIENEQKLKERCNQIFYEDLNQIQNDYKTLHQHHDKLIEEIMKQEIKKNNLQNLENQIEQSLLLLDNENKMLNEFIVKNDVLELNEDTLFQNIKEVDQFSTQILDLYSDIQACKETLHFIVTKFKSFNLPFETVIKLTRKYSEEQFNNILLLKKYTSKKI</sequence>
<protein>
    <recommendedName>
        <fullName evidence="2">UEV domain-containing protein</fullName>
    </recommendedName>
</protein>